<organism evidence="2 3">
    <name type="scientific">Collinsella tanakaei</name>
    <dbReference type="NCBI Taxonomy" id="626935"/>
    <lineage>
        <taxon>Bacteria</taxon>
        <taxon>Bacillati</taxon>
        <taxon>Actinomycetota</taxon>
        <taxon>Coriobacteriia</taxon>
        <taxon>Coriobacteriales</taxon>
        <taxon>Coriobacteriaceae</taxon>
        <taxon>Collinsella</taxon>
    </lineage>
</organism>
<feature type="domain" description="BIG2" evidence="1">
    <location>
        <begin position="159"/>
        <end position="217"/>
    </location>
</feature>
<protein>
    <recommendedName>
        <fullName evidence="1">BIG2 domain-containing protein</fullName>
    </recommendedName>
</protein>
<evidence type="ECO:0000313" key="2">
    <source>
        <dbReference type="EMBL" id="RGL07271.1"/>
    </source>
</evidence>
<comment type="caution">
    <text evidence="2">The sequence shown here is derived from an EMBL/GenBank/DDBJ whole genome shotgun (WGS) entry which is preliminary data.</text>
</comment>
<dbReference type="Gene3D" id="2.60.40.1080">
    <property type="match status" value="1"/>
</dbReference>
<dbReference type="Pfam" id="PF02368">
    <property type="entry name" value="Big_2"/>
    <property type="match status" value="1"/>
</dbReference>
<dbReference type="AlphaFoldDB" id="A0A3E4QNP0"/>
<sequence>MAKSDLGFARNYANALEINIAPEEEEPTWAVFSRGITSIVPSANESTEDKDYYDGYGTPTTKVTSTQIQYEIEGDRCYGDAAQDFVSSVALETGEGRETQFRHTAANGDVVEGKCTLLNLVPNSGQGEASGLGAFACTVATAGAPEFTPAGKLKLPEKVEATEVSVRVGQKAKVEPTVTPAEANPKCFFMSGDPSIAEVDSDGNVKGVKDGSCEIMVRCASKPSVTAKVAVTVSAA</sequence>
<evidence type="ECO:0000313" key="3">
    <source>
        <dbReference type="Proteomes" id="UP000260943"/>
    </source>
</evidence>
<accession>A0A3E4QNP0</accession>
<proteinExistence type="predicted"/>
<dbReference type="InterPro" id="IPR003343">
    <property type="entry name" value="Big_2"/>
</dbReference>
<evidence type="ECO:0000259" key="1">
    <source>
        <dbReference type="Pfam" id="PF02368"/>
    </source>
</evidence>
<gene>
    <name evidence="2" type="ORF">DXC81_10675</name>
</gene>
<name>A0A3E4QNP0_9ACTN</name>
<dbReference type="NCBIfam" id="NF047353">
    <property type="entry name" value="tube_lmo2291"/>
    <property type="match status" value="1"/>
</dbReference>
<dbReference type="Proteomes" id="UP000260943">
    <property type="component" value="Unassembled WGS sequence"/>
</dbReference>
<dbReference type="RefSeq" id="WP_117680375.1">
    <property type="nucleotide sequence ID" value="NZ_QSRJ01000018.1"/>
</dbReference>
<dbReference type="SUPFAM" id="SSF49373">
    <property type="entry name" value="Invasin/intimin cell-adhesion fragments"/>
    <property type="match status" value="1"/>
</dbReference>
<dbReference type="EMBL" id="QSRJ01000018">
    <property type="protein sequence ID" value="RGL07271.1"/>
    <property type="molecule type" value="Genomic_DNA"/>
</dbReference>
<reference evidence="2 3" key="1">
    <citation type="submission" date="2018-08" db="EMBL/GenBank/DDBJ databases">
        <title>A genome reference for cultivated species of the human gut microbiota.</title>
        <authorList>
            <person name="Zou Y."/>
            <person name="Xue W."/>
            <person name="Luo G."/>
        </authorList>
    </citation>
    <scope>NUCLEOTIDE SEQUENCE [LARGE SCALE GENOMIC DNA]</scope>
    <source>
        <strain evidence="2 3">TF08-14</strain>
    </source>
</reference>
<dbReference type="InterPro" id="IPR008964">
    <property type="entry name" value="Invasin/intimin_cell_adhesion"/>
</dbReference>